<evidence type="ECO:0000313" key="2">
    <source>
        <dbReference type="EMBL" id="RII41320.1"/>
    </source>
</evidence>
<proteinExistence type="predicted"/>
<dbReference type="GO" id="GO:0003677">
    <property type="term" value="F:DNA binding"/>
    <property type="evidence" value="ECO:0007669"/>
    <property type="project" value="InterPro"/>
</dbReference>
<dbReference type="InterPro" id="IPR027417">
    <property type="entry name" value="P-loop_NTPase"/>
</dbReference>
<dbReference type="Gene3D" id="3.40.50.300">
    <property type="entry name" value="P-loop containing nucleotide triphosphate hydrolases"/>
    <property type="match status" value="2"/>
</dbReference>
<evidence type="ECO:0000313" key="3">
    <source>
        <dbReference type="Proteomes" id="UP000265419"/>
    </source>
</evidence>
<dbReference type="GO" id="GO:0016787">
    <property type="term" value="F:hydrolase activity"/>
    <property type="evidence" value="ECO:0007669"/>
    <property type="project" value="InterPro"/>
</dbReference>
<dbReference type="GO" id="GO:0004519">
    <property type="term" value="F:endonuclease activity"/>
    <property type="evidence" value="ECO:0007669"/>
    <property type="project" value="UniProtKB-KW"/>
</dbReference>
<dbReference type="AlphaFoldDB" id="A0A399J8B1"/>
<reference evidence="2 3" key="1">
    <citation type="submission" date="2018-07" db="EMBL/GenBank/DDBJ databases">
        <title>Arthrobacter sp. nov., isolated from raw cow's milk with high bacterial count.</title>
        <authorList>
            <person name="Hahne J."/>
            <person name="Isele D."/>
            <person name="Lipski A."/>
        </authorList>
    </citation>
    <scope>NUCLEOTIDE SEQUENCE [LARGE SCALE GENOMIC DNA]</scope>
    <source>
        <strain evidence="2 3">JZ R-35</strain>
    </source>
</reference>
<dbReference type="CDD" id="cd18785">
    <property type="entry name" value="SF2_C"/>
    <property type="match status" value="1"/>
</dbReference>
<accession>A0A399J8B1</accession>
<keyword evidence="2" id="KW-0540">Nuclease</keyword>
<dbReference type="InterPro" id="IPR006935">
    <property type="entry name" value="Helicase/UvrB_N"/>
</dbReference>
<keyword evidence="3" id="KW-1185">Reference proteome</keyword>
<dbReference type="Proteomes" id="UP000265419">
    <property type="component" value="Unassembled WGS sequence"/>
</dbReference>
<dbReference type="GO" id="GO:0005524">
    <property type="term" value="F:ATP binding"/>
    <property type="evidence" value="ECO:0007669"/>
    <property type="project" value="InterPro"/>
</dbReference>
<dbReference type="GO" id="GO:0005829">
    <property type="term" value="C:cytosol"/>
    <property type="evidence" value="ECO:0007669"/>
    <property type="project" value="TreeGrafter"/>
</dbReference>
<dbReference type="SUPFAM" id="SSF52540">
    <property type="entry name" value="P-loop containing nucleoside triphosphate hydrolases"/>
    <property type="match status" value="1"/>
</dbReference>
<dbReference type="EMBL" id="QQXK01000030">
    <property type="protein sequence ID" value="RII41320.1"/>
    <property type="molecule type" value="Genomic_DNA"/>
</dbReference>
<protein>
    <submittedName>
        <fullName evidence="2">Type III restriction endonuclease subunit R</fullName>
    </submittedName>
</protein>
<dbReference type="PANTHER" id="PTHR47396:SF1">
    <property type="entry name" value="ATP-DEPENDENT HELICASE IRC3-RELATED"/>
    <property type="match status" value="1"/>
</dbReference>
<organism evidence="2 3">
    <name type="scientific">Galactobacter valiniphilus</name>
    <dbReference type="NCBI Taxonomy" id="2676122"/>
    <lineage>
        <taxon>Bacteria</taxon>
        <taxon>Bacillati</taxon>
        <taxon>Actinomycetota</taxon>
        <taxon>Actinomycetes</taxon>
        <taxon>Micrococcales</taxon>
        <taxon>Micrococcaceae</taxon>
        <taxon>Galactobacter</taxon>
    </lineage>
</organism>
<evidence type="ECO:0000259" key="1">
    <source>
        <dbReference type="Pfam" id="PF04851"/>
    </source>
</evidence>
<keyword evidence="2" id="KW-0255">Endonuclease</keyword>
<sequence>MRFTLKDYQADAVGDTLRELSSARDFYRSASKRVSSVALTATTGAGKTVMAAAVIEAMFWGSDDFDVVPDEGAVVLWFSDDPSLNQQTRHRLEQASDRLRNRLVTVEHPFRYPKLLPGHVYFLNTSKLSRNSLLVRGHDDSNTLDGIQWPADTVPFTFWDTLQNTIEDDDLTLYMVLDEAHRGMGKRPSDTPTIVKRLINGHSNIPPVPIVWGISATVQRFEAAMTEAEVQSNRVHLGTVQVDPVRIQESGLLKDDIVLDFPAETGDFNTVLLRRGVRKVKALSEAWTSYAAEQKAVGQDLEPIKPLMVLQVPNKPAADEVASAIDVIRNEWPELEADAIAHVFGEHTAQTFGMHTVPYISPERVQDASYIRVLLAKDAISTGWDCPRAEVMVSFRPAKDETHITQLLGRMIRTPLARRIEGDDLLNSVECILPKFSKATASLVLEKIMGNDLAGSGDTGQRVLVNPKLMTPNGAVADEVWELFQSLPAETLPRKHANPIKRVTSLAHALAADSLVPDAGKLAHERLHGVLDGLTAQYAKDLAKASKDVLTVAGGTVRGQARHGMRQDESWTEAADDRAVQDSYRSGARTITPDVARSYVEHLTADADNEDDYREAYVRVAALAMLTQTRAKLDEEADEISKEWLDEHRVAIKELPESRQSLYAEITAMSTDPQLISMALPKNRQEETKRVLGDSDQLLERRALHLLSDEEGMFPIGKLNPDEIEVLDTEMARPNALAWYRNPTGGRDSMSIAYRDSHGEWRTLRPDFLFFVDTEQGVRASIVDPHGHWLPDAAWKLHGMARFAEVYGDRFHRIEAISRIDGKLRVLDFKLPDVRSKVLDHSDARFAYDAAAVDY</sequence>
<comment type="caution">
    <text evidence="2">The sequence shown here is derived from an EMBL/GenBank/DDBJ whole genome shotgun (WGS) entry which is preliminary data.</text>
</comment>
<feature type="domain" description="Helicase/UvrB N-terminal" evidence="1">
    <location>
        <begin position="3"/>
        <end position="219"/>
    </location>
</feature>
<dbReference type="Pfam" id="PF04851">
    <property type="entry name" value="ResIII"/>
    <property type="match status" value="1"/>
</dbReference>
<gene>
    <name evidence="2" type="ORF">DWB68_13340</name>
</gene>
<dbReference type="RefSeq" id="WP_119425612.1">
    <property type="nucleotide sequence ID" value="NZ_QQXK01000030.1"/>
</dbReference>
<name>A0A399J8B1_9MICC</name>
<dbReference type="PANTHER" id="PTHR47396">
    <property type="entry name" value="TYPE I RESTRICTION ENZYME ECOKI R PROTEIN"/>
    <property type="match status" value="1"/>
</dbReference>
<keyword evidence="2" id="KW-0378">Hydrolase</keyword>
<dbReference type="InterPro" id="IPR050742">
    <property type="entry name" value="Helicase_Restrict-Modif_Enz"/>
</dbReference>